<keyword evidence="3 4" id="KW-0408">Iron</keyword>
<evidence type="ECO:0000256" key="5">
    <source>
        <dbReference type="SAM" id="SignalP"/>
    </source>
</evidence>
<evidence type="ECO:0000313" key="8">
    <source>
        <dbReference type="Proteomes" id="UP000319383"/>
    </source>
</evidence>
<dbReference type="SUPFAM" id="SSF49785">
    <property type="entry name" value="Galactose-binding domain-like"/>
    <property type="match status" value="1"/>
</dbReference>
<dbReference type="KEGG" id="sdyn:Mal52_41650"/>
<dbReference type="GO" id="GO:0020037">
    <property type="term" value="F:heme binding"/>
    <property type="evidence" value="ECO:0007669"/>
    <property type="project" value="InterPro"/>
</dbReference>
<evidence type="ECO:0000259" key="6">
    <source>
        <dbReference type="PROSITE" id="PS51007"/>
    </source>
</evidence>
<dbReference type="AlphaFoldDB" id="A0A517ZT87"/>
<evidence type="ECO:0000256" key="4">
    <source>
        <dbReference type="PROSITE-ProRule" id="PRU00433"/>
    </source>
</evidence>
<dbReference type="PANTHER" id="PTHR33546">
    <property type="entry name" value="LARGE, MULTIFUNCTIONAL SECRETED PROTEIN-RELATED"/>
    <property type="match status" value="1"/>
</dbReference>
<dbReference type="Pfam" id="PF13646">
    <property type="entry name" value="HEAT_2"/>
    <property type="match status" value="1"/>
</dbReference>
<evidence type="ECO:0000256" key="3">
    <source>
        <dbReference type="ARBA" id="ARBA00023004"/>
    </source>
</evidence>
<keyword evidence="8" id="KW-1185">Reference proteome</keyword>
<dbReference type="Gene3D" id="2.60.120.260">
    <property type="entry name" value="Galactose-binding domain-like"/>
    <property type="match status" value="1"/>
</dbReference>
<dbReference type="InterPro" id="IPR011042">
    <property type="entry name" value="6-blade_b-propeller_TolB-like"/>
</dbReference>
<dbReference type="InterPro" id="IPR008979">
    <property type="entry name" value="Galactose-bd-like_sf"/>
</dbReference>
<dbReference type="InterPro" id="IPR055557">
    <property type="entry name" value="DUF7133"/>
</dbReference>
<dbReference type="InterPro" id="IPR009056">
    <property type="entry name" value="Cyt_c-like_dom"/>
</dbReference>
<accession>A0A517ZT87</accession>
<keyword evidence="5" id="KW-0732">Signal</keyword>
<name>A0A517ZT87_9PLAN</name>
<dbReference type="InterPro" id="IPR013427">
    <property type="entry name" value="Haem-bd_dom_put"/>
</dbReference>
<keyword evidence="2 4" id="KW-0479">Metal-binding</keyword>
<dbReference type="Gene3D" id="2.120.10.30">
    <property type="entry name" value="TolB, C-terminal domain"/>
    <property type="match status" value="1"/>
</dbReference>
<dbReference type="InterPro" id="IPR011041">
    <property type="entry name" value="Quinoprot_gluc/sorb_DH_b-prop"/>
</dbReference>
<dbReference type="Proteomes" id="UP000319383">
    <property type="component" value="Chromosome"/>
</dbReference>
<dbReference type="GO" id="GO:0046872">
    <property type="term" value="F:metal ion binding"/>
    <property type="evidence" value="ECO:0007669"/>
    <property type="project" value="UniProtKB-KW"/>
</dbReference>
<dbReference type="InterPro" id="IPR016024">
    <property type="entry name" value="ARM-type_fold"/>
</dbReference>
<dbReference type="Pfam" id="PF23500">
    <property type="entry name" value="DUF7133"/>
    <property type="match status" value="1"/>
</dbReference>
<dbReference type="RefSeq" id="WP_145378210.1">
    <property type="nucleotide sequence ID" value="NZ_CP036276.1"/>
</dbReference>
<proteinExistence type="predicted"/>
<dbReference type="GO" id="GO:0009055">
    <property type="term" value="F:electron transfer activity"/>
    <property type="evidence" value="ECO:0007669"/>
    <property type="project" value="InterPro"/>
</dbReference>
<dbReference type="Gene3D" id="1.25.10.10">
    <property type="entry name" value="Leucine-rich Repeat Variant"/>
    <property type="match status" value="1"/>
</dbReference>
<evidence type="ECO:0000256" key="2">
    <source>
        <dbReference type="ARBA" id="ARBA00022723"/>
    </source>
</evidence>
<dbReference type="SUPFAM" id="SSF50952">
    <property type="entry name" value="Soluble quinoprotein glucose dehydrogenase"/>
    <property type="match status" value="1"/>
</dbReference>
<organism evidence="7 8">
    <name type="scientific">Symmachiella dynata</name>
    <dbReference type="NCBI Taxonomy" id="2527995"/>
    <lineage>
        <taxon>Bacteria</taxon>
        <taxon>Pseudomonadati</taxon>
        <taxon>Planctomycetota</taxon>
        <taxon>Planctomycetia</taxon>
        <taxon>Planctomycetales</taxon>
        <taxon>Planctomycetaceae</taxon>
        <taxon>Symmachiella</taxon>
    </lineage>
</organism>
<dbReference type="Gene3D" id="1.10.760.10">
    <property type="entry name" value="Cytochrome c-like domain"/>
    <property type="match status" value="1"/>
</dbReference>
<dbReference type="InterPro" id="IPR036909">
    <property type="entry name" value="Cyt_c-like_dom_sf"/>
</dbReference>
<dbReference type="NCBIfam" id="TIGR02603">
    <property type="entry name" value="CxxCH_TIGR02603"/>
    <property type="match status" value="1"/>
</dbReference>
<gene>
    <name evidence="7" type="ORF">Mal52_41650</name>
</gene>
<dbReference type="SUPFAM" id="SSF48371">
    <property type="entry name" value="ARM repeat"/>
    <property type="match status" value="1"/>
</dbReference>
<dbReference type="PANTHER" id="PTHR33546:SF1">
    <property type="entry name" value="LARGE, MULTIFUNCTIONAL SECRETED PROTEIN"/>
    <property type="match status" value="1"/>
</dbReference>
<sequence length="1250" mass="137274" precursor="true">MKLILRLVLSLAVCGAAALIAESCSAAEQGAPEWIWTAGDLTSAKTAYFRQEIKLSSPTDVTIDITADNSYELYVNGDLVGSGDNWKYVKQFNITKRVQRGKNVIAVKATNASEGSAGLLVRVLVEQGGGGDVIFVSNGTWKSTDEPQSNTAWTALNYNASNWKPVHVLGAYPDAEPWKTVTWASKLKDRFLAAEGFKIEKVAGPDVTGTLINMCFDGNGRIIASQERGPLLMMIDSNGDGEMDKTQVVSDDIKNCQGVFAFDDTLLCAGEGPEGVALYRLSDPDADGKYTKTETVQIYDARIADHGPHAILLGPDGFLYNVMGNHANIKGDVNPDSPHRDYYEGDLLPKYEDARGHARGKKAPAGLVYRLNQDGTDWNLVAGGFRNEFDMAFNEEGELFTFDSDMEWDVGLPWYRPVRINHVVPGGEFGWRSGASKWPDYYFDSLPSTVDIGRGSPTGVCFYHNDTFPEKYRDAFFVADWSQGKILAIHHKQDGSTYKGEVEEFVTGNPLNVSDIVPGPDGDLYFCLGGRGTEGGIYRVTPENPGTARQPKSNSPVERALALPQPSAAWTRAQVKKLEEESGSNWRSNLTKVAADPNRTVADRRRAVGILQQFSDGPPRRLLTALANDDKPQMRALALTLLAIHIDDEAEKTIIQALGDSDPVVRRRACEALIRANKTAPVDVVLPMLAEQDRFVRYAARELLQRLPAEQWADAVLTADDPRIAAAGMLALVINSPTAEQNEAILKRSVALLRSDLPDADALDVLRVAELALQNEGTTEASRSNLSHAALQLFPSTDNGLNRELARVLAYLQESRAIDKLITYLQNSTDTTDQIHAVYCLRFIPQGWKWDQQAVLFEALDRLAGLEGGASFRGYLENMTRDYLATQKDPTRVNLLAHAAEFPMPTRLMLEALSAEQATTFSNDLIKLDQQLAEAEIAADARAQIASAIVDALGRSKAPETKDYLRKLFEQQPDRREGVARALARQADQANFAPLVATLQFGDKGTLQAVIRGLLKIDAKPEKPQDIRTAIIAGLKVDKNSRKEVVRLLNKWTDQEVAEDSDMGPFQSWFIEEYPDLPAAELPQTAKKSKWEFDQILKFVTDRSSGGKGDAVKGEAIFEKAQCIKCHRFGQRGEGLGPDLSAVRKRFQRKQIVESLFYPSAVISDQYQSVSIITNEGLTHTGLAVEQGDAYVVLSTDGTKTTVKKSDIDEMIPSNTSGMPEGLLDVLTLAEIADLFAFLETTPAAVATEK</sequence>
<evidence type="ECO:0000256" key="1">
    <source>
        <dbReference type="ARBA" id="ARBA00022617"/>
    </source>
</evidence>
<protein>
    <submittedName>
        <fullName evidence="7">Cytochrome c</fullName>
    </submittedName>
</protein>
<dbReference type="InterPro" id="IPR011989">
    <property type="entry name" value="ARM-like"/>
</dbReference>
<dbReference type="SUPFAM" id="SSF46626">
    <property type="entry name" value="Cytochrome c"/>
    <property type="match status" value="1"/>
</dbReference>
<feature type="domain" description="Cytochrome c" evidence="6">
    <location>
        <begin position="1109"/>
        <end position="1243"/>
    </location>
</feature>
<feature type="chain" id="PRO_5021845674" evidence="5">
    <location>
        <begin position="27"/>
        <end position="1250"/>
    </location>
</feature>
<keyword evidence="1 4" id="KW-0349">Heme</keyword>
<feature type="signal peptide" evidence="5">
    <location>
        <begin position="1"/>
        <end position="26"/>
    </location>
</feature>
<reference evidence="7 8" key="1">
    <citation type="submission" date="2019-02" db="EMBL/GenBank/DDBJ databases">
        <title>Deep-cultivation of Planctomycetes and their phenomic and genomic characterization uncovers novel biology.</title>
        <authorList>
            <person name="Wiegand S."/>
            <person name="Jogler M."/>
            <person name="Boedeker C."/>
            <person name="Pinto D."/>
            <person name="Vollmers J."/>
            <person name="Rivas-Marin E."/>
            <person name="Kohn T."/>
            <person name="Peeters S.H."/>
            <person name="Heuer A."/>
            <person name="Rast P."/>
            <person name="Oberbeckmann S."/>
            <person name="Bunk B."/>
            <person name="Jeske O."/>
            <person name="Meyerdierks A."/>
            <person name="Storesund J.E."/>
            <person name="Kallscheuer N."/>
            <person name="Luecker S."/>
            <person name="Lage O.M."/>
            <person name="Pohl T."/>
            <person name="Merkel B.J."/>
            <person name="Hornburger P."/>
            <person name="Mueller R.-W."/>
            <person name="Bruemmer F."/>
            <person name="Labrenz M."/>
            <person name="Spormann A.M."/>
            <person name="Op den Camp H."/>
            <person name="Overmann J."/>
            <person name="Amann R."/>
            <person name="Jetten M.S.M."/>
            <person name="Mascher T."/>
            <person name="Medema M.H."/>
            <person name="Devos D.P."/>
            <person name="Kaster A.-K."/>
            <person name="Ovreas L."/>
            <person name="Rohde M."/>
            <person name="Galperin M.Y."/>
            <person name="Jogler C."/>
        </authorList>
    </citation>
    <scope>NUCLEOTIDE SEQUENCE [LARGE SCALE GENOMIC DNA]</scope>
    <source>
        <strain evidence="7 8">Mal52</strain>
    </source>
</reference>
<dbReference type="PROSITE" id="PS51007">
    <property type="entry name" value="CYTC"/>
    <property type="match status" value="1"/>
</dbReference>
<dbReference type="EMBL" id="CP036276">
    <property type="protein sequence ID" value="QDU45670.1"/>
    <property type="molecule type" value="Genomic_DNA"/>
</dbReference>
<evidence type="ECO:0000313" key="7">
    <source>
        <dbReference type="EMBL" id="QDU45670.1"/>
    </source>
</evidence>